<dbReference type="Pfam" id="PF13548">
    <property type="entry name" value="DUF4126"/>
    <property type="match status" value="1"/>
</dbReference>
<feature type="transmembrane region" description="Helical" evidence="1">
    <location>
        <begin position="152"/>
        <end position="180"/>
    </location>
</feature>
<dbReference type="RefSeq" id="WP_008615868.1">
    <property type="nucleotide sequence ID" value="NZ_JH651380.1"/>
</dbReference>
<keyword evidence="1" id="KW-0472">Membrane</keyword>
<gene>
    <name evidence="3" type="ORF">JoomaDRAFT_0112</name>
</gene>
<dbReference type="STRING" id="926559.JoomaDRAFT_0112"/>
<dbReference type="eggNOG" id="ENOG5031U0Y">
    <property type="taxonomic scope" value="Bacteria"/>
</dbReference>
<name>I3C0M9_9FLAO</name>
<feature type="transmembrane region" description="Helical" evidence="1">
    <location>
        <begin position="7"/>
        <end position="35"/>
    </location>
</feature>
<dbReference type="EMBL" id="JH651380">
    <property type="protein sequence ID" value="EIJ37172.1"/>
    <property type="molecule type" value="Genomic_DNA"/>
</dbReference>
<dbReference type="InterPro" id="IPR025196">
    <property type="entry name" value="DUF4126"/>
</dbReference>
<evidence type="ECO:0000259" key="2">
    <source>
        <dbReference type="Pfam" id="PF13548"/>
    </source>
</evidence>
<dbReference type="Proteomes" id="UP000004690">
    <property type="component" value="Unassembled WGS sequence"/>
</dbReference>
<evidence type="ECO:0000313" key="4">
    <source>
        <dbReference type="Proteomes" id="UP000004690"/>
    </source>
</evidence>
<keyword evidence="1" id="KW-1133">Transmembrane helix</keyword>
<feature type="domain" description="DUF4126" evidence="2">
    <location>
        <begin position="9"/>
        <end position="182"/>
    </location>
</feature>
<accession>I3C0M9</accession>
<keyword evidence="1" id="KW-0812">Transmembrane</keyword>
<dbReference type="HOGENOM" id="CLU_086377_1_1_10"/>
<proteinExistence type="predicted"/>
<reference evidence="3 4" key="1">
    <citation type="submission" date="2012-02" db="EMBL/GenBank/DDBJ databases">
        <title>Improved High-Quality Draft genome of Joostella marina DSM 19592.</title>
        <authorList>
            <consortium name="US DOE Joint Genome Institute (JGI-PGF)"/>
            <person name="Lucas S."/>
            <person name="Copeland A."/>
            <person name="Lapidus A."/>
            <person name="Bruce D."/>
            <person name="Goodwin L."/>
            <person name="Pitluck S."/>
            <person name="Peters L."/>
            <person name="Chertkov O."/>
            <person name="Ovchinnikova G."/>
            <person name="Kyrpides N."/>
            <person name="Mavromatis K."/>
            <person name="Detter J.C."/>
            <person name="Han C."/>
            <person name="Land M."/>
            <person name="Hauser L."/>
            <person name="Markowitz V."/>
            <person name="Cheng J.-F."/>
            <person name="Hugenholtz P."/>
            <person name="Woyke T."/>
            <person name="Wu D."/>
            <person name="Tindall B."/>
            <person name="Brambilla E."/>
            <person name="Klenk H.-P."/>
            <person name="Eisen J.A."/>
        </authorList>
    </citation>
    <scope>NUCLEOTIDE SEQUENCE [LARGE SCALE GENOMIC DNA]</scope>
    <source>
        <strain evidence="3 4">DSM 19592</strain>
    </source>
</reference>
<sequence length="188" mass="19897">MTSETIISIFLGIGLAASAGFRVFLPLFVLSLSAYFNVLNLADNWEWIGSIAALITLGVAMLLEVFAYYIPFIDNLLDTIAVPLAAIAGTTVMVSTVADLSPIVTWSMAIIAGGGTATLFKSASAGTRLTSSATTAGLGNPIVSTVETGGSFMLAIISIFIPILAIVLVIIILLLIYWFYKKLRVRSN</sequence>
<organism evidence="3 4">
    <name type="scientific">Galbibacter orientalis DSM 19592</name>
    <dbReference type="NCBI Taxonomy" id="926559"/>
    <lineage>
        <taxon>Bacteria</taxon>
        <taxon>Pseudomonadati</taxon>
        <taxon>Bacteroidota</taxon>
        <taxon>Flavobacteriia</taxon>
        <taxon>Flavobacteriales</taxon>
        <taxon>Flavobacteriaceae</taxon>
        <taxon>Galbibacter</taxon>
    </lineage>
</organism>
<evidence type="ECO:0000256" key="1">
    <source>
        <dbReference type="SAM" id="Phobius"/>
    </source>
</evidence>
<evidence type="ECO:0000313" key="3">
    <source>
        <dbReference type="EMBL" id="EIJ37172.1"/>
    </source>
</evidence>
<feature type="transmembrane region" description="Helical" evidence="1">
    <location>
        <begin position="76"/>
        <end position="98"/>
    </location>
</feature>
<dbReference type="OrthoDB" id="288613at2"/>
<keyword evidence="4" id="KW-1185">Reference proteome</keyword>
<dbReference type="AlphaFoldDB" id="I3C0M9"/>
<protein>
    <recommendedName>
        <fullName evidence="2">DUF4126 domain-containing protein</fullName>
    </recommendedName>
</protein>
<feature type="transmembrane region" description="Helical" evidence="1">
    <location>
        <begin position="47"/>
        <end position="69"/>
    </location>
</feature>